<dbReference type="NCBIfam" id="TIGR01509">
    <property type="entry name" value="HAD-SF-IA-v3"/>
    <property type="match status" value="1"/>
</dbReference>
<gene>
    <name evidence="1" type="primary">GPP1</name>
    <name evidence="1" type="ORF">SNEC2469_LOCUS14430</name>
</gene>
<dbReference type="OrthoDB" id="40579at2759"/>
<dbReference type="Gene3D" id="3.40.50.1000">
    <property type="entry name" value="HAD superfamily/HAD-like"/>
    <property type="match status" value="1"/>
</dbReference>
<dbReference type="SFLD" id="SFLDS00003">
    <property type="entry name" value="Haloacid_Dehalogenase"/>
    <property type="match status" value="1"/>
</dbReference>
<comment type="caution">
    <text evidence="1">The sequence shown here is derived from an EMBL/GenBank/DDBJ whole genome shotgun (WGS) entry which is preliminary data.</text>
</comment>
<name>A0A812T414_9DINO</name>
<proteinExistence type="predicted"/>
<dbReference type="EMBL" id="CAJNJA010023141">
    <property type="protein sequence ID" value="CAE7506116.1"/>
    <property type="molecule type" value="Genomic_DNA"/>
</dbReference>
<dbReference type="Gene3D" id="1.10.150.240">
    <property type="entry name" value="Putative phosphatase, domain 2"/>
    <property type="match status" value="1"/>
</dbReference>
<dbReference type="Proteomes" id="UP000601435">
    <property type="component" value="Unassembled WGS sequence"/>
</dbReference>
<reference evidence="1" key="1">
    <citation type="submission" date="2021-02" db="EMBL/GenBank/DDBJ databases">
        <authorList>
            <person name="Dougan E. K."/>
            <person name="Rhodes N."/>
            <person name="Thang M."/>
            <person name="Chan C."/>
        </authorList>
    </citation>
    <scope>NUCLEOTIDE SEQUENCE</scope>
</reference>
<dbReference type="InterPro" id="IPR006439">
    <property type="entry name" value="HAD-SF_hydro_IA"/>
</dbReference>
<dbReference type="GO" id="GO:0016791">
    <property type="term" value="F:phosphatase activity"/>
    <property type="evidence" value="ECO:0007669"/>
    <property type="project" value="TreeGrafter"/>
</dbReference>
<keyword evidence="2" id="KW-1185">Reference proteome</keyword>
<sequence>MAHKVQAVIFDLDGTLIDYEGASHEALEAPLLRRDKALSWDLHGKIVGTKTEDWSRTILQDVSMDPGALTPEAYVQEYLEEIKALYSKIPAWPGTLPLLRALKKAGFPMAIATSSPRISFDEKMKHHQEILDLMDAVVTGDEVARGKPAPDIFEEAARRLDRDSRRCVVFEGSPLGIAGGQAAGCLTAALPDPRFPENARRLEELRPTWMLTGGISDFKPDDLRLDCED</sequence>
<dbReference type="PANTHER" id="PTHR18901">
    <property type="entry name" value="2-DEOXYGLUCOSE-6-PHOSPHATE PHOSPHATASE 2"/>
    <property type="match status" value="1"/>
</dbReference>
<organism evidence="1 2">
    <name type="scientific">Symbiodinium necroappetens</name>
    <dbReference type="NCBI Taxonomy" id="1628268"/>
    <lineage>
        <taxon>Eukaryota</taxon>
        <taxon>Sar</taxon>
        <taxon>Alveolata</taxon>
        <taxon>Dinophyceae</taxon>
        <taxon>Suessiales</taxon>
        <taxon>Symbiodiniaceae</taxon>
        <taxon>Symbiodinium</taxon>
    </lineage>
</organism>
<dbReference type="SFLD" id="SFLDG01135">
    <property type="entry name" value="C1.5.6:_HAD__Beta-PGM__Phospha"/>
    <property type="match status" value="1"/>
</dbReference>
<evidence type="ECO:0000313" key="2">
    <source>
        <dbReference type="Proteomes" id="UP000601435"/>
    </source>
</evidence>
<dbReference type="SFLD" id="SFLDG01129">
    <property type="entry name" value="C1.5:_HAD__Beta-PGM__Phosphata"/>
    <property type="match status" value="1"/>
</dbReference>
<dbReference type="PRINTS" id="PR00413">
    <property type="entry name" value="HADHALOGNASE"/>
</dbReference>
<dbReference type="Pfam" id="PF00702">
    <property type="entry name" value="Hydrolase"/>
    <property type="match status" value="1"/>
</dbReference>
<dbReference type="PANTHER" id="PTHR18901:SF38">
    <property type="entry name" value="PSEUDOURIDINE-5'-PHOSPHATASE"/>
    <property type="match status" value="1"/>
</dbReference>
<dbReference type="SUPFAM" id="SSF56784">
    <property type="entry name" value="HAD-like"/>
    <property type="match status" value="1"/>
</dbReference>
<dbReference type="AlphaFoldDB" id="A0A812T414"/>
<dbReference type="InterPro" id="IPR023198">
    <property type="entry name" value="PGP-like_dom2"/>
</dbReference>
<evidence type="ECO:0000313" key="1">
    <source>
        <dbReference type="EMBL" id="CAE7506116.1"/>
    </source>
</evidence>
<dbReference type="InterPro" id="IPR036412">
    <property type="entry name" value="HAD-like_sf"/>
</dbReference>
<dbReference type="InterPro" id="IPR023214">
    <property type="entry name" value="HAD_sf"/>
</dbReference>
<accession>A0A812T414</accession>
<protein>
    <submittedName>
        <fullName evidence="1">GPP1 protein</fullName>
    </submittedName>
</protein>